<evidence type="ECO:0000256" key="1">
    <source>
        <dbReference type="SAM" id="MobiDB-lite"/>
    </source>
</evidence>
<keyword evidence="3" id="KW-1185">Reference proteome</keyword>
<feature type="non-terminal residue" evidence="2">
    <location>
        <position position="1"/>
    </location>
</feature>
<evidence type="ECO:0000313" key="3">
    <source>
        <dbReference type="Proteomes" id="UP000799771"/>
    </source>
</evidence>
<sequence>GRVTIRRFGPLEDRGDDWNDHDDSVGVYGSGGAETENEDADNFDEDCDRAREYEEELASELASAGSLTPINQAFLSNYLRRNFHVTSAFYEVAHPNTPEETRPTTPVHIAAQALPCQQDIAEASQHIS</sequence>
<name>A0A6A5ZYC6_9PLEO</name>
<proteinExistence type="predicted"/>
<organism evidence="2 3">
    <name type="scientific">Dothidotthia symphoricarpi CBS 119687</name>
    <dbReference type="NCBI Taxonomy" id="1392245"/>
    <lineage>
        <taxon>Eukaryota</taxon>
        <taxon>Fungi</taxon>
        <taxon>Dikarya</taxon>
        <taxon>Ascomycota</taxon>
        <taxon>Pezizomycotina</taxon>
        <taxon>Dothideomycetes</taxon>
        <taxon>Pleosporomycetidae</taxon>
        <taxon>Pleosporales</taxon>
        <taxon>Dothidotthiaceae</taxon>
        <taxon>Dothidotthia</taxon>
    </lineage>
</organism>
<dbReference type="AlphaFoldDB" id="A0A6A5ZYC6"/>
<feature type="region of interest" description="Disordered" evidence="1">
    <location>
        <begin position="1"/>
        <end position="41"/>
    </location>
</feature>
<protein>
    <submittedName>
        <fullName evidence="2">Uncharacterized protein</fullName>
    </submittedName>
</protein>
<dbReference type="GeneID" id="54412361"/>
<feature type="compositionally biased region" description="Basic and acidic residues" evidence="1">
    <location>
        <begin position="9"/>
        <end position="24"/>
    </location>
</feature>
<accession>A0A6A5ZYC6</accession>
<reference evidence="2" key="1">
    <citation type="journal article" date="2020" name="Stud. Mycol.">
        <title>101 Dothideomycetes genomes: a test case for predicting lifestyles and emergence of pathogens.</title>
        <authorList>
            <person name="Haridas S."/>
            <person name="Albert R."/>
            <person name="Binder M."/>
            <person name="Bloem J."/>
            <person name="Labutti K."/>
            <person name="Salamov A."/>
            <person name="Andreopoulos B."/>
            <person name="Baker S."/>
            <person name="Barry K."/>
            <person name="Bills G."/>
            <person name="Bluhm B."/>
            <person name="Cannon C."/>
            <person name="Castanera R."/>
            <person name="Culley D."/>
            <person name="Daum C."/>
            <person name="Ezra D."/>
            <person name="Gonzalez J."/>
            <person name="Henrissat B."/>
            <person name="Kuo A."/>
            <person name="Liang C."/>
            <person name="Lipzen A."/>
            <person name="Lutzoni F."/>
            <person name="Magnuson J."/>
            <person name="Mondo S."/>
            <person name="Nolan M."/>
            <person name="Ohm R."/>
            <person name="Pangilinan J."/>
            <person name="Park H.-J."/>
            <person name="Ramirez L."/>
            <person name="Alfaro M."/>
            <person name="Sun H."/>
            <person name="Tritt A."/>
            <person name="Yoshinaga Y."/>
            <person name="Zwiers L.-H."/>
            <person name="Turgeon B."/>
            <person name="Goodwin S."/>
            <person name="Spatafora J."/>
            <person name="Crous P."/>
            <person name="Grigoriev I."/>
        </authorList>
    </citation>
    <scope>NUCLEOTIDE SEQUENCE</scope>
    <source>
        <strain evidence="2">CBS 119687</strain>
    </source>
</reference>
<dbReference type="RefSeq" id="XP_033518181.1">
    <property type="nucleotide sequence ID" value="XM_033671929.1"/>
</dbReference>
<evidence type="ECO:0000313" key="2">
    <source>
        <dbReference type="EMBL" id="KAF2123787.1"/>
    </source>
</evidence>
<dbReference type="EMBL" id="ML977522">
    <property type="protein sequence ID" value="KAF2123787.1"/>
    <property type="molecule type" value="Genomic_DNA"/>
</dbReference>
<dbReference type="Proteomes" id="UP000799771">
    <property type="component" value="Unassembled WGS sequence"/>
</dbReference>
<gene>
    <name evidence="2" type="ORF">P153DRAFT_401682</name>
</gene>